<proteinExistence type="predicted"/>
<protein>
    <submittedName>
        <fullName evidence="1">Uncharacterized protein</fullName>
    </submittedName>
</protein>
<name>A0A1B6NX82_9ZZZZ</name>
<comment type="caution">
    <text evidence="1">The sequence shown here is derived from an EMBL/GenBank/DDBJ whole genome shotgun (WGS) entry which is preliminary data.</text>
</comment>
<evidence type="ECO:0000313" key="1">
    <source>
        <dbReference type="EMBL" id="KTF08055.1"/>
    </source>
</evidence>
<dbReference type="EMBL" id="AYSL01000181">
    <property type="protein sequence ID" value="KTF08055.1"/>
    <property type="molecule type" value="Genomic_DNA"/>
</dbReference>
<dbReference type="AlphaFoldDB" id="A0A1B6NX82"/>
<organism evidence="1">
    <name type="scientific">marine sediment metagenome</name>
    <dbReference type="NCBI Taxonomy" id="412755"/>
    <lineage>
        <taxon>unclassified sequences</taxon>
        <taxon>metagenomes</taxon>
        <taxon>ecological metagenomes</taxon>
    </lineage>
</organism>
<gene>
    <name evidence="1" type="ORF">MGSAQ_000450</name>
</gene>
<sequence length="38" mass="4547">MFNCCFILIIKRPLFVEAFLRKLSLPYSYFIALMLLAF</sequence>
<accession>A0A1B6NX82</accession>
<reference evidence="1" key="1">
    <citation type="submission" date="2013-11" db="EMBL/GenBank/DDBJ databases">
        <title>Microbial diversity, functional groups and degradation webs in Northern and Southern Mediterranean and Red Sea marine crude oil polluted sites.</title>
        <authorList>
            <person name="Daffonchio D."/>
            <person name="Mapelli F."/>
            <person name="Ferrer M."/>
            <person name="Richter M."/>
            <person name="Cherif A."/>
            <person name="Malkawi H.I."/>
            <person name="Yakimov M.M."/>
            <person name="Abdel-Fattah Y.R."/>
            <person name="Blaghen M."/>
            <person name="Golyshin P.N."/>
            <person name="Kalogerakis N."/>
            <person name="Boon N."/>
            <person name="Magagnini M."/>
            <person name="Fava F."/>
        </authorList>
    </citation>
    <scope>NUCLEOTIDE SEQUENCE</scope>
</reference>